<gene>
    <name evidence="2" type="ORF">OD750_012065</name>
</gene>
<dbReference type="InterPro" id="IPR036291">
    <property type="entry name" value="NAD(P)-bd_dom_sf"/>
</dbReference>
<dbReference type="RefSeq" id="WP_272841936.1">
    <property type="nucleotide sequence ID" value="NZ_JAOVZO020000017.1"/>
</dbReference>
<evidence type="ECO:0000313" key="2">
    <source>
        <dbReference type="EMBL" id="MDC8013275.1"/>
    </source>
</evidence>
<dbReference type="PANTHER" id="PTHR43943:SF2">
    <property type="entry name" value="DEHYDROGENASE_REDUCTASE 4"/>
    <property type="match status" value="1"/>
</dbReference>
<dbReference type="EMBL" id="JAOVZO020000017">
    <property type="protein sequence ID" value="MDC8013275.1"/>
    <property type="molecule type" value="Genomic_DNA"/>
</dbReference>
<dbReference type="FunFam" id="3.40.50.720:FF:000084">
    <property type="entry name" value="Short-chain dehydrogenase reductase"/>
    <property type="match status" value="1"/>
</dbReference>
<dbReference type="GO" id="GO:0047936">
    <property type="term" value="F:glucose 1-dehydrogenase [NAD(P)+] activity"/>
    <property type="evidence" value="ECO:0007669"/>
    <property type="project" value="UniProtKB-EC"/>
</dbReference>
<sequence>MKDTLFDLTGKTALVTGASRGIGAATAGLLAAFGAHVIVSSRRVDACEAVVGEIRAAGGSAEALAAHIGEIEAIDALYTAIDARGTPLDILVNNAAANPYFGPMLDMSLAAYDKTVDVNIRGYFYMTQQAARRMRERGGAIVNVASVNGRRAAPGQGVYSFSKAAILSMTEGWARELAPHGVRVNAVLPGLTDTKFASALTQNPDILKPLLRAIPLGRAAQPDEIAPTIAFLCTPAAAYITGASFAVDGGIWLETPSPPTVSGERVGVRGRRFALRRARGRAERRPLTLPSPPSKLGGEGSRIYFTAFCRKLPSSAR</sequence>
<dbReference type="EC" id="1.1.1.47" evidence="2"/>
<dbReference type="Proteomes" id="UP001139971">
    <property type="component" value="Unassembled WGS sequence"/>
</dbReference>
<dbReference type="PRINTS" id="PR00081">
    <property type="entry name" value="GDHRDH"/>
</dbReference>
<evidence type="ECO:0000256" key="1">
    <source>
        <dbReference type="ARBA" id="ARBA00006484"/>
    </source>
</evidence>
<dbReference type="NCBIfam" id="NF005559">
    <property type="entry name" value="PRK07231.1"/>
    <property type="match status" value="1"/>
</dbReference>
<dbReference type="AlphaFoldDB" id="A0A9X4BGU2"/>
<dbReference type="CDD" id="cd05233">
    <property type="entry name" value="SDR_c"/>
    <property type="match status" value="1"/>
</dbReference>
<keyword evidence="2" id="KW-0560">Oxidoreductase</keyword>
<evidence type="ECO:0000313" key="3">
    <source>
        <dbReference type="Proteomes" id="UP001139971"/>
    </source>
</evidence>
<proteinExistence type="inferred from homology"/>
<dbReference type="Pfam" id="PF13561">
    <property type="entry name" value="adh_short_C2"/>
    <property type="match status" value="1"/>
</dbReference>
<accession>A0A9X4BGU2</accession>
<reference evidence="2" key="1">
    <citation type="submission" date="2023-02" db="EMBL/GenBank/DDBJ databases">
        <title>Tahibacter soli sp. nov. isolated from soil.</title>
        <authorList>
            <person name="Baek J.H."/>
            <person name="Lee J.K."/>
            <person name="Choi D.G."/>
            <person name="Jeon C.O."/>
        </authorList>
    </citation>
    <scope>NUCLEOTIDE SEQUENCE</scope>
    <source>
        <strain evidence="2">BL</strain>
    </source>
</reference>
<dbReference type="InterPro" id="IPR002347">
    <property type="entry name" value="SDR_fam"/>
</dbReference>
<organism evidence="2 3">
    <name type="scientific">Tahibacter soli</name>
    <dbReference type="NCBI Taxonomy" id="2983605"/>
    <lineage>
        <taxon>Bacteria</taxon>
        <taxon>Pseudomonadati</taxon>
        <taxon>Pseudomonadota</taxon>
        <taxon>Gammaproteobacteria</taxon>
        <taxon>Lysobacterales</taxon>
        <taxon>Rhodanobacteraceae</taxon>
        <taxon>Tahibacter</taxon>
    </lineage>
</organism>
<comment type="similarity">
    <text evidence="1">Belongs to the short-chain dehydrogenases/reductases (SDR) family.</text>
</comment>
<comment type="caution">
    <text evidence="2">The sequence shown here is derived from an EMBL/GenBank/DDBJ whole genome shotgun (WGS) entry which is preliminary data.</text>
</comment>
<dbReference type="PANTHER" id="PTHR43943">
    <property type="entry name" value="DEHYDROGENASE/REDUCTASE (SDR FAMILY) MEMBER 4"/>
    <property type="match status" value="1"/>
</dbReference>
<name>A0A9X4BGU2_9GAMM</name>
<dbReference type="SUPFAM" id="SSF51735">
    <property type="entry name" value="NAD(P)-binding Rossmann-fold domains"/>
    <property type="match status" value="1"/>
</dbReference>
<dbReference type="PRINTS" id="PR00080">
    <property type="entry name" value="SDRFAMILY"/>
</dbReference>
<protein>
    <submittedName>
        <fullName evidence="2">Glucose 1-dehydrogenase</fullName>
        <ecNumber evidence="2">1.1.1.47</ecNumber>
    </submittedName>
</protein>
<keyword evidence="3" id="KW-1185">Reference proteome</keyword>
<dbReference type="Gene3D" id="3.40.50.720">
    <property type="entry name" value="NAD(P)-binding Rossmann-like Domain"/>
    <property type="match status" value="1"/>
</dbReference>